<evidence type="ECO:0000256" key="1">
    <source>
        <dbReference type="SAM" id="MobiDB-lite"/>
    </source>
</evidence>
<gene>
    <name evidence="2" type="ORF">TM448B00810_0002</name>
</gene>
<organism evidence="2">
    <name type="scientific">viral metagenome</name>
    <dbReference type="NCBI Taxonomy" id="1070528"/>
    <lineage>
        <taxon>unclassified sequences</taxon>
        <taxon>metagenomes</taxon>
        <taxon>organismal metagenomes</taxon>
    </lineage>
</organism>
<evidence type="ECO:0000313" key="2">
    <source>
        <dbReference type="EMBL" id="QJH96769.1"/>
    </source>
</evidence>
<sequence>MAGRVGQPNRAYGPGSRLETKKPSTPSGAEFGVEGCKAVARKADGK</sequence>
<feature type="region of interest" description="Disordered" evidence="1">
    <location>
        <begin position="1"/>
        <end position="32"/>
    </location>
</feature>
<dbReference type="AlphaFoldDB" id="A0A6M3XG93"/>
<dbReference type="EMBL" id="MT144662">
    <property type="protein sequence ID" value="QJH96769.1"/>
    <property type="molecule type" value="Genomic_DNA"/>
</dbReference>
<reference evidence="2" key="1">
    <citation type="submission" date="2020-03" db="EMBL/GenBank/DDBJ databases">
        <title>The deep terrestrial virosphere.</title>
        <authorList>
            <person name="Holmfeldt K."/>
            <person name="Nilsson E."/>
            <person name="Simone D."/>
            <person name="Lopez-Fernandez M."/>
            <person name="Wu X."/>
            <person name="de Brujin I."/>
            <person name="Lundin D."/>
            <person name="Andersson A."/>
            <person name="Bertilsson S."/>
            <person name="Dopson M."/>
        </authorList>
    </citation>
    <scope>NUCLEOTIDE SEQUENCE</scope>
    <source>
        <strain evidence="2">TM448B00810</strain>
    </source>
</reference>
<proteinExistence type="predicted"/>
<protein>
    <submittedName>
        <fullName evidence="2">Uncharacterized protein</fullName>
    </submittedName>
</protein>
<name>A0A6M3XG93_9ZZZZ</name>
<accession>A0A6M3XG93</accession>